<dbReference type="RefSeq" id="WP_012562387.1">
    <property type="nucleotide sequence ID" value="NC_011386.1"/>
</dbReference>
<dbReference type="STRING" id="504832.OCA5_c27420"/>
<dbReference type="OrthoDB" id="8252144at2"/>
<dbReference type="Proteomes" id="UP000007730">
    <property type="component" value="Chromosome"/>
</dbReference>
<accession>B6JCE2</accession>
<dbReference type="Pfam" id="PF14356">
    <property type="entry name" value="DUF4403"/>
    <property type="match status" value="1"/>
</dbReference>
<dbReference type="KEGG" id="ocg:OCA5_c27420"/>
<evidence type="ECO:0008006" key="3">
    <source>
        <dbReference type="Google" id="ProtNLM"/>
    </source>
</evidence>
<dbReference type="eggNOG" id="ENOG503353M">
    <property type="taxonomic scope" value="Bacteria"/>
</dbReference>
<evidence type="ECO:0000313" key="2">
    <source>
        <dbReference type="Proteomes" id="UP000007730"/>
    </source>
</evidence>
<protein>
    <recommendedName>
        <fullName evidence="3">DUF4403 family protein</fullName>
    </recommendedName>
</protein>
<proteinExistence type="predicted"/>
<sequence length="516" mass="54483">MRLKSIAIAILILGGSFYASLTAMDWLWPPRASRPALEKLPPLPPIARRSEFITPIVVPLTVIASTLERAAPRDFGGKADNPASQLLTDSDIDWHVSRGTMTATGAQNALNVSTPLAGKLIVTGSLSTASGTPLNNALGNLLGAKAAQQLGNISIKSLNANAAINGTATATARPRLTTDWHLDPQLSAQVTLANNSLSVAGAKVAVPAQVKPVIDRTVNEQVDRLQQRLRADDSFRRAMREQWASICRSIPLPSPASGAPPLYLEMRPVKALAAQPQIDNAAVTLTVGLQAETRIVNHATTPRCPFPEVLDIQSALGGGRINVGVPIDLPFAQLGQIAEAELKDRVFPEDGSGAIEARIKSVDVDASGDRLLVSLLVHATETTSWFGLGADAVVRIWCKPVLDANAQVLRLTDLSVAVTSDAAFGLFGALAQRAAPYLAQALEQHATIDLKQLSSGVQQKLAGLIGDLQADQSGVRVKANVTDVRLGEISFDSTTLRVIAEANGTVHVTVTQLPAL</sequence>
<dbReference type="KEGG" id="oca:OCAR_5226"/>
<name>B6JCE2_AFIC5</name>
<organism evidence="1 2">
    <name type="scientific">Afipia carboxidovorans (strain ATCC 49405 / DSM 1227 / KCTC 32145 / OM5)</name>
    <name type="common">Oligotropha carboxidovorans</name>
    <dbReference type="NCBI Taxonomy" id="504832"/>
    <lineage>
        <taxon>Bacteria</taxon>
        <taxon>Pseudomonadati</taxon>
        <taxon>Pseudomonadota</taxon>
        <taxon>Alphaproteobacteria</taxon>
        <taxon>Hyphomicrobiales</taxon>
        <taxon>Nitrobacteraceae</taxon>
        <taxon>Afipia</taxon>
    </lineage>
</organism>
<dbReference type="AlphaFoldDB" id="B6JCE2"/>
<evidence type="ECO:0000313" key="1">
    <source>
        <dbReference type="EMBL" id="AEI07436.1"/>
    </source>
</evidence>
<dbReference type="EMBL" id="CP002826">
    <property type="protein sequence ID" value="AEI07436.1"/>
    <property type="molecule type" value="Genomic_DNA"/>
</dbReference>
<reference evidence="1 2" key="1">
    <citation type="journal article" date="2011" name="J. Bacteriol.">
        <title>Complete genome sequences of the chemolithoautotrophic Oligotropha carboxidovorans strains OM4 and OM5.</title>
        <authorList>
            <person name="Volland S."/>
            <person name="Rachinger M."/>
            <person name="Strittmatter A."/>
            <person name="Daniel R."/>
            <person name="Gottschalk G."/>
            <person name="Meyer O."/>
        </authorList>
    </citation>
    <scope>NUCLEOTIDE SEQUENCE [LARGE SCALE GENOMIC DNA]</scope>
    <source>
        <strain evidence="2">ATCC 49405 / DSM 1227 / KCTC 32145 / OM5</strain>
    </source>
</reference>
<dbReference type="InterPro" id="IPR025515">
    <property type="entry name" value="DUF4403"/>
</dbReference>
<keyword evidence="2" id="KW-1185">Reference proteome</keyword>
<dbReference type="PATRIC" id="fig|504832.7.peg.2899"/>
<dbReference type="HOGENOM" id="CLU_533035_0_0_5"/>
<gene>
    <name evidence="1" type="ordered locus">OCA5_c27420</name>
</gene>